<name>A0A1H9RP26_9PSEU</name>
<dbReference type="STRING" id="155974.SAMN04487818_10516"/>
<gene>
    <name evidence="4" type="ORF">SAMN04487818_10516</name>
</gene>
<dbReference type="Proteomes" id="UP000199051">
    <property type="component" value="Unassembled WGS sequence"/>
</dbReference>
<proteinExistence type="predicted"/>
<feature type="domain" description="ANTAR" evidence="3">
    <location>
        <begin position="175"/>
        <end position="236"/>
    </location>
</feature>
<keyword evidence="5" id="KW-1185">Reference proteome</keyword>
<evidence type="ECO:0000313" key="5">
    <source>
        <dbReference type="Proteomes" id="UP000199051"/>
    </source>
</evidence>
<dbReference type="EMBL" id="FOGI01000005">
    <property type="protein sequence ID" value="SER74427.1"/>
    <property type="molecule type" value="Genomic_DNA"/>
</dbReference>
<dbReference type="Gene3D" id="1.10.10.10">
    <property type="entry name" value="Winged helix-like DNA-binding domain superfamily/Winged helix DNA-binding domain"/>
    <property type="match status" value="1"/>
</dbReference>
<keyword evidence="1" id="KW-0805">Transcription regulation</keyword>
<keyword evidence="2" id="KW-0804">Transcription</keyword>
<dbReference type="Gene3D" id="3.30.450.40">
    <property type="match status" value="1"/>
</dbReference>
<dbReference type="InterPro" id="IPR005561">
    <property type="entry name" value="ANTAR"/>
</dbReference>
<dbReference type="InterPro" id="IPR029016">
    <property type="entry name" value="GAF-like_dom_sf"/>
</dbReference>
<organism evidence="4 5">
    <name type="scientific">Actinokineospora terrae</name>
    <dbReference type="NCBI Taxonomy" id="155974"/>
    <lineage>
        <taxon>Bacteria</taxon>
        <taxon>Bacillati</taxon>
        <taxon>Actinomycetota</taxon>
        <taxon>Actinomycetes</taxon>
        <taxon>Pseudonocardiales</taxon>
        <taxon>Pseudonocardiaceae</taxon>
        <taxon>Actinokineospora</taxon>
    </lineage>
</organism>
<dbReference type="Pfam" id="PF03861">
    <property type="entry name" value="ANTAR"/>
    <property type="match status" value="1"/>
</dbReference>
<evidence type="ECO:0000259" key="3">
    <source>
        <dbReference type="PROSITE" id="PS50921"/>
    </source>
</evidence>
<dbReference type="SUPFAM" id="SSF55781">
    <property type="entry name" value="GAF domain-like"/>
    <property type="match status" value="1"/>
</dbReference>
<dbReference type="GO" id="GO:0003723">
    <property type="term" value="F:RNA binding"/>
    <property type="evidence" value="ECO:0007669"/>
    <property type="project" value="InterPro"/>
</dbReference>
<dbReference type="PROSITE" id="PS50921">
    <property type="entry name" value="ANTAR"/>
    <property type="match status" value="1"/>
</dbReference>
<dbReference type="AlphaFoldDB" id="A0A1H9RP26"/>
<protein>
    <submittedName>
        <fullName evidence="4">ANTAR domain-containing protein</fullName>
    </submittedName>
</protein>
<accession>A0A1H9RP26</accession>
<dbReference type="SMART" id="SM01012">
    <property type="entry name" value="ANTAR"/>
    <property type="match status" value="1"/>
</dbReference>
<evidence type="ECO:0000256" key="1">
    <source>
        <dbReference type="ARBA" id="ARBA00023015"/>
    </source>
</evidence>
<evidence type="ECO:0000313" key="4">
    <source>
        <dbReference type="EMBL" id="SER74427.1"/>
    </source>
</evidence>
<sequence>MASRSPGAEVTRSTGSGEYVTGAGRAGHLAELTEWIAAATAAHGAALTPDLLCVLVQRRLAVDGAVLVVAVDNGAFGTHSTGEAGLRLAEWELTVGEGPLTTARATSRPVLVPDLAETIAAGTWPLYAGAPGLGRIASVFAFPMTIGAIHLGALGVYRHTVGELSPLARADAVFFARVAMDLLISEPAVLTSAQIHQATGMVAVQLGTDVSAAFAALRARAFADGRALVDLADDVVARKVRFADATEDRFPEDPDTGGESP</sequence>
<evidence type="ECO:0000256" key="2">
    <source>
        <dbReference type="ARBA" id="ARBA00023163"/>
    </source>
</evidence>
<dbReference type="InterPro" id="IPR036388">
    <property type="entry name" value="WH-like_DNA-bd_sf"/>
</dbReference>
<reference evidence="5" key="1">
    <citation type="submission" date="2016-10" db="EMBL/GenBank/DDBJ databases">
        <authorList>
            <person name="Varghese N."/>
            <person name="Submissions S."/>
        </authorList>
    </citation>
    <scope>NUCLEOTIDE SEQUENCE [LARGE SCALE GENOMIC DNA]</scope>
    <source>
        <strain evidence="5">DSM 44260</strain>
    </source>
</reference>